<dbReference type="SMART" id="SM00833">
    <property type="entry name" value="CobW_C"/>
    <property type="match status" value="1"/>
</dbReference>
<dbReference type="SUPFAM" id="SSF52540">
    <property type="entry name" value="P-loop containing nucleoside triphosphate hydrolases"/>
    <property type="match status" value="1"/>
</dbReference>
<dbReference type="InterPro" id="IPR027417">
    <property type="entry name" value="P-loop_NTPase"/>
</dbReference>
<sequence>MATSPIPTNLIFGTLGVGKTTTIQNLLKQKPDDERWAVLVNEFGEVGIDGSLLAEQGAHIREVPGGCMCCVAGLPMQIGLNRLIHEAQPDRLLIEPTGLGHPHQILQILGNEHYQDVLTLGPVITLVDPRKLDDPRFQDHELFQAQVQAADILVANKTDQCTHQQLNRFERWAADQLPAKRQYLSTQQGQLQTHWLEGHHGDALLPPPSPHHHGHDHHNHHEPEPLASLQVQPWQVRHNQGQGYFSVGWYIAPEVQFRETELLAWLRQARVERCKGLLHTSGGWCSINMADGALSVARLEQAKASRLELITHQQLDAEALDKALRALSVPN</sequence>
<organism evidence="4 5">
    <name type="scientific">Marinobacter xestospongiae</name>
    <dbReference type="NCBI Taxonomy" id="994319"/>
    <lineage>
        <taxon>Bacteria</taxon>
        <taxon>Pseudomonadati</taxon>
        <taxon>Pseudomonadota</taxon>
        <taxon>Gammaproteobacteria</taxon>
        <taxon>Pseudomonadales</taxon>
        <taxon>Marinobacteraceae</taxon>
        <taxon>Marinobacter</taxon>
    </lineage>
</organism>
<dbReference type="InterPro" id="IPR011629">
    <property type="entry name" value="CobW-like_C"/>
</dbReference>
<comment type="function">
    <text evidence="1">Zinc chaperone that directly transfers zinc cofactor to target proteins, thereby activating them. Zinc is transferred from the CXCC motif in the GTPase domain to the zinc binding site in target proteins in a process requiring GTP hydrolysis.</text>
</comment>
<dbReference type="Proteomes" id="UP001269819">
    <property type="component" value="Unassembled WGS sequence"/>
</dbReference>
<dbReference type="PANTHER" id="PTHR13748">
    <property type="entry name" value="COBW-RELATED"/>
    <property type="match status" value="1"/>
</dbReference>
<dbReference type="InterPro" id="IPR051316">
    <property type="entry name" value="Zinc-reg_GTPase_activator"/>
</dbReference>
<keyword evidence="5" id="KW-1185">Reference proteome</keyword>
<evidence type="ECO:0000313" key="4">
    <source>
        <dbReference type="EMBL" id="MDV2079949.1"/>
    </source>
</evidence>
<protein>
    <submittedName>
        <fullName evidence="4">GTP-binding protein</fullName>
    </submittedName>
</protein>
<dbReference type="RefSeq" id="WP_316974423.1">
    <property type="nucleotide sequence ID" value="NZ_JAWIIJ010000010.1"/>
</dbReference>
<accession>A0ABU3W072</accession>
<proteinExistence type="predicted"/>
<comment type="caution">
    <text evidence="4">The sequence shown here is derived from an EMBL/GenBank/DDBJ whole genome shotgun (WGS) entry which is preliminary data.</text>
</comment>
<evidence type="ECO:0000256" key="1">
    <source>
        <dbReference type="ARBA" id="ARBA00045658"/>
    </source>
</evidence>
<reference evidence="4 5" key="1">
    <citation type="submission" date="2023-10" db="EMBL/GenBank/DDBJ databases">
        <title>Characteristics and mechanism of a salt-tolerant marine origin heterotrophic nitrifying- aerobic denitrifying bacteria Marinobacter xestospongiae HN1.</title>
        <authorList>
            <person name="Qi R."/>
        </authorList>
    </citation>
    <scope>NUCLEOTIDE SEQUENCE [LARGE SCALE GENOMIC DNA]</scope>
    <source>
        <strain evidence="4 5">HN1</strain>
    </source>
</reference>
<feature type="region of interest" description="Disordered" evidence="2">
    <location>
        <begin position="199"/>
        <end position="223"/>
    </location>
</feature>
<evidence type="ECO:0000313" key="5">
    <source>
        <dbReference type="Proteomes" id="UP001269819"/>
    </source>
</evidence>
<evidence type="ECO:0000259" key="3">
    <source>
        <dbReference type="SMART" id="SM00833"/>
    </source>
</evidence>
<feature type="domain" description="CobW C-terminal" evidence="3">
    <location>
        <begin position="246"/>
        <end position="328"/>
    </location>
</feature>
<dbReference type="InterPro" id="IPR003495">
    <property type="entry name" value="CobW/HypB/UreG_nucleotide-bd"/>
</dbReference>
<dbReference type="CDD" id="cd03112">
    <property type="entry name" value="CobW-like"/>
    <property type="match status" value="1"/>
</dbReference>
<dbReference type="EMBL" id="JAWIIJ010000010">
    <property type="protein sequence ID" value="MDV2079949.1"/>
    <property type="molecule type" value="Genomic_DNA"/>
</dbReference>
<dbReference type="Pfam" id="PF02492">
    <property type="entry name" value="cobW"/>
    <property type="match status" value="1"/>
</dbReference>
<gene>
    <name evidence="4" type="ORF">RYS15_14765</name>
</gene>
<dbReference type="PANTHER" id="PTHR13748:SF46">
    <property type="entry name" value="ZINC CHAPERONE YEIR"/>
    <property type="match status" value="1"/>
</dbReference>
<name>A0ABU3W072_9GAMM</name>
<evidence type="ECO:0000256" key="2">
    <source>
        <dbReference type="SAM" id="MobiDB-lite"/>
    </source>
</evidence>
<dbReference type="Gene3D" id="3.40.50.300">
    <property type="entry name" value="P-loop containing nucleotide triphosphate hydrolases"/>
    <property type="match status" value="1"/>
</dbReference>
<dbReference type="Pfam" id="PF07683">
    <property type="entry name" value="CobW_C"/>
    <property type="match status" value="1"/>
</dbReference>